<sequence>MPQKRTTRTRPTPSAQHRPRSGAPKRSAGDSPKTSSRLGRRTAPGAARPGSPSAGAHTVKVKVRRAPSAPTPRADATEGREITLPGGHEVLLTRRHFLYGAAGIAALALMGTGAAYASGQSKGADSTDTLSVPQDAVFSSNDLEKIDDASTVMELTASIKLPFGSLVWSCDDAVAACLLPTEVAKPLAQIGLILPDQGDYVTVLEHAVGEDEGFEIYDVRANSAGVIWTEADIMDSIWRVYGAALSGETLGEPQLLDEGDADWEMPTLACAANYGFWQRLPQLDGNARVENSLLKRAAFGTADVEVVYESKGRMACAPTSCGDAVIASPRARTSGTYYQLTRIEGSTGQVTDACVLPSSMRPFECGYGKTGFNFAFDGIYNYGDGIANLGTYMPLASFERPSLEGDEPSDEGTEAGGPHLSGTAANASTKAYSDQQWFHYARNPLSAPAWCGNWVMVRGQSSVCAVDLASKRYTSLPLENGASSYGDFIASTNMGSRTITYSNIDHTSLDGKQTKHCLVRVWQPVA</sequence>
<comment type="caution">
    <text evidence="3">The sequence shown here is derived from an EMBL/GenBank/DDBJ whole genome shotgun (WGS) entry which is preliminary data.</text>
</comment>
<proteinExistence type="predicted"/>
<keyword evidence="2" id="KW-0812">Transmembrane</keyword>
<dbReference type="EMBL" id="JAYMFF010000002">
    <property type="protein sequence ID" value="MEC4174906.1"/>
    <property type="molecule type" value="Genomic_DNA"/>
</dbReference>
<evidence type="ECO:0000313" key="4">
    <source>
        <dbReference type="Proteomes" id="UP001349994"/>
    </source>
</evidence>
<organism evidence="3 4">
    <name type="scientific">Adlercreutzia wanghongyangiae</name>
    <dbReference type="NCBI Taxonomy" id="3111451"/>
    <lineage>
        <taxon>Bacteria</taxon>
        <taxon>Bacillati</taxon>
        <taxon>Actinomycetota</taxon>
        <taxon>Coriobacteriia</taxon>
        <taxon>Eggerthellales</taxon>
        <taxon>Eggerthellaceae</taxon>
        <taxon>Adlercreutzia</taxon>
    </lineage>
</organism>
<name>A0ABU6IET6_9ACTN</name>
<dbReference type="Proteomes" id="UP001349994">
    <property type="component" value="Unassembled WGS sequence"/>
</dbReference>
<keyword evidence="4" id="KW-1185">Reference proteome</keyword>
<gene>
    <name evidence="3" type="ORF">VIN30_00375</name>
</gene>
<accession>A0ABU6IET6</accession>
<feature type="compositionally biased region" description="Acidic residues" evidence="1">
    <location>
        <begin position="404"/>
        <end position="413"/>
    </location>
</feature>
<evidence type="ECO:0000256" key="2">
    <source>
        <dbReference type="SAM" id="Phobius"/>
    </source>
</evidence>
<reference evidence="3 4" key="1">
    <citation type="submission" date="2024-01" db="EMBL/GenBank/DDBJ databases">
        <title>novel species in genus Adlercreutzia.</title>
        <authorList>
            <person name="Liu X."/>
        </authorList>
    </citation>
    <scope>NUCLEOTIDE SEQUENCE [LARGE SCALE GENOMIC DNA]</scope>
    <source>
        <strain evidence="3 4">R7</strain>
    </source>
</reference>
<evidence type="ECO:0000256" key="1">
    <source>
        <dbReference type="SAM" id="MobiDB-lite"/>
    </source>
</evidence>
<feature type="region of interest" description="Disordered" evidence="1">
    <location>
        <begin position="1"/>
        <end position="82"/>
    </location>
</feature>
<feature type="compositionally biased region" description="Low complexity" evidence="1">
    <location>
        <begin position="41"/>
        <end position="56"/>
    </location>
</feature>
<feature type="transmembrane region" description="Helical" evidence="2">
    <location>
        <begin position="97"/>
        <end position="117"/>
    </location>
</feature>
<evidence type="ECO:0000313" key="3">
    <source>
        <dbReference type="EMBL" id="MEC4174906.1"/>
    </source>
</evidence>
<dbReference type="RefSeq" id="WP_338208359.1">
    <property type="nucleotide sequence ID" value="NZ_JAYMFF010000002.1"/>
</dbReference>
<keyword evidence="2" id="KW-1133">Transmembrane helix</keyword>
<feature type="region of interest" description="Disordered" evidence="1">
    <location>
        <begin position="400"/>
        <end position="425"/>
    </location>
</feature>
<protein>
    <submittedName>
        <fullName evidence="3">Tat pathway signal protein</fullName>
    </submittedName>
</protein>
<keyword evidence="2" id="KW-0472">Membrane</keyword>